<dbReference type="SMART" id="SM00487">
    <property type="entry name" value="DEXDc"/>
    <property type="match status" value="1"/>
</dbReference>
<proteinExistence type="predicted"/>
<dbReference type="InterPro" id="IPR055180">
    <property type="entry name" value="HsdR_RecA-like_helicase_dom_2"/>
</dbReference>
<organism evidence="2 3">
    <name type="scientific">Jatrophihabitans cynanchi</name>
    <dbReference type="NCBI Taxonomy" id="2944128"/>
    <lineage>
        <taxon>Bacteria</taxon>
        <taxon>Bacillati</taxon>
        <taxon>Actinomycetota</taxon>
        <taxon>Actinomycetes</taxon>
        <taxon>Jatrophihabitantales</taxon>
        <taxon>Jatrophihabitantaceae</taxon>
        <taxon>Jatrophihabitans</taxon>
    </lineage>
</organism>
<dbReference type="InterPro" id="IPR027417">
    <property type="entry name" value="P-loop_NTPase"/>
</dbReference>
<keyword evidence="2" id="KW-0540">Nuclease</keyword>
<dbReference type="PANTHER" id="PTHR42927">
    <property type="entry name" value="HELICASE SUPERFAMILY 1 AND 2 DOMAIN-CONTAINING PROTEIN"/>
    <property type="match status" value="1"/>
</dbReference>
<evidence type="ECO:0000313" key="3">
    <source>
        <dbReference type="Proteomes" id="UP001164693"/>
    </source>
</evidence>
<dbReference type="InterPro" id="IPR040980">
    <property type="entry name" value="SWI2_SNF2"/>
</dbReference>
<reference evidence="2" key="1">
    <citation type="submission" date="2022-05" db="EMBL/GenBank/DDBJ databases">
        <title>Jatrophihabitans sp. SB3-54 whole genome sequence.</title>
        <authorList>
            <person name="Suh M.K."/>
            <person name="Eom M.K."/>
            <person name="Kim J.S."/>
            <person name="Kim H.S."/>
            <person name="Do H.E."/>
            <person name="Shin Y.K."/>
            <person name="Lee J.-S."/>
        </authorList>
    </citation>
    <scope>NUCLEOTIDE SEQUENCE</scope>
    <source>
        <strain evidence="2">SB3-54</strain>
    </source>
</reference>
<keyword evidence="3" id="KW-1185">Reference proteome</keyword>
<dbReference type="Pfam" id="PF18766">
    <property type="entry name" value="SWI2_SNF2"/>
    <property type="match status" value="1"/>
</dbReference>
<dbReference type="Proteomes" id="UP001164693">
    <property type="component" value="Chromosome"/>
</dbReference>
<dbReference type="Pfam" id="PF04313">
    <property type="entry name" value="HSDR_N"/>
    <property type="match status" value="1"/>
</dbReference>
<feature type="domain" description="Helicase ATP-binding" evidence="1">
    <location>
        <begin position="275"/>
        <end position="541"/>
    </location>
</feature>
<dbReference type="RefSeq" id="WP_269442044.1">
    <property type="nucleotide sequence ID" value="NZ_CP097463.1"/>
</dbReference>
<name>A0ABY7JV07_9ACTN</name>
<dbReference type="Gene3D" id="3.40.50.300">
    <property type="entry name" value="P-loop containing nucleotide triphosphate hydrolases"/>
    <property type="match status" value="3"/>
</dbReference>
<dbReference type="InterPro" id="IPR014001">
    <property type="entry name" value="Helicase_ATP-bd"/>
</dbReference>
<dbReference type="EMBL" id="CP097463">
    <property type="protein sequence ID" value="WAX55528.1"/>
    <property type="molecule type" value="Genomic_DNA"/>
</dbReference>
<dbReference type="GO" id="GO:0004519">
    <property type="term" value="F:endonuclease activity"/>
    <property type="evidence" value="ECO:0007669"/>
    <property type="project" value="UniProtKB-KW"/>
</dbReference>
<accession>A0ABY7JV07</accession>
<evidence type="ECO:0000313" key="2">
    <source>
        <dbReference type="EMBL" id="WAX55528.1"/>
    </source>
</evidence>
<dbReference type="InterPro" id="IPR007409">
    <property type="entry name" value="Restrct_endonuc_type1_HsdR_N"/>
</dbReference>
<dbReference type="PANTHER" id="PTHR42927:SF1">
    <property type="entry name" value="HELICASE SUPERFAMILY 1 AND 2 DOMAIN-CONTAINING PROTEIN"/>
    <property type="match status" value="1"/>
</dbReference>
<protein>
    <submittedName>
        <fullName evidence="2">Type I restriction endonuclease</fullName>
    </submittedName>
</protein>
<gene>
    <name evidence="2" type="ORF">M6B22_13360</name>
</gene>
<dbReference type="SUPFAM" id="SSF52540">
    <property type="entry name" value="P-loop containing nucleoside triphosphate hydrolases"/>
    <property type="match status" value="1"/>
</dbReference>
<keyword evidence="2" id="KW-0255">Endonuclease</keyword>
<sequence length="1043" mass="114278">MSNVRSESAFEASIEAHLLANGWDEGTAGYDVALGLMPIELAAFVAASQPEEWEQLSLRLGGPAAATAKVAQYVAKQLTDRGTVDVLRRETKMNGVAFRVAFFAPANGLTASLWERYRANRLTVVRQLHHSESKPGDSLDMTLFVNGIPTATAELKNPLTQQTVAHAMKQYQQDRNPNDLIFRHRAVVHFAVDPNQVYMTTRLAGDKTRFLPFNQGSGGSGQKGGAGNPVNPAGYETAYLWERVWHPDAWLGLLGEFVHVEDVFDDDGKKTGETRTLFPRFHQWDAVQKLLAATRAAGPGVNRLVQHSAGSGKSNTIAWTAHHLSRLHTPSFHGELTDEVKAAALGVDQPIFNKVIVITDRVVLDRQLQATVAGFEHTPGTIVKIDEDSQQLRAALAGHTARIIITTLQKFPVVAEMAAQDVDGNVAGQRFAVIVDEAHSSTSGDAMKDLKKVLSTGGGDSVLLTEEEAANPLSVAETAEAKAEAETPDATDVLAASMTARGAQKNLAFFAFTATPKPKTLELFGDLATGSDGEPVRVPFHLYSMRQAIEEEFILDVLANYTTYDTYYRLANTEPTEDPDVPVSKASAALARFVSLHPTNLAQKAEIIVEHFRQKTAGKIGGRAKAMVVTRSRLHAVRYKQAIDAYITKKRYDTGPNKIATLVAFSGTVTDPAQPTVAWTEPGMNGFGEAQLPKRFASDDYQVLVVAEKYQTGFDQPLLHTMYVDKKLAGVKAVQTLSRLNRTHPGKADTFVLDFANSAEEIQDAFAPFFEQSSAAPTDPNVLYGLELTIKAAQVIHPDEQAAAVAALLSGSTARQKDVYANLNPAANRFVALPEDEQRDSFRQALKSYVRAYSFLAQVMPWTDRDLESLYLYGRALLPLLPTAPDEPLPQISDSVLLTHLRTEAQAQEENIALTTGTDEPGVALPGGGIGKKYESPVEKLSQLIATLNDKFGMNLTDADKVWFEQQKQAVKENEHARVVALNNDRDQYRVVLEKIAEDAIIERHESNGQLFNAFFDKPGFREKLLEYLAESYDEIREEGEAS</sequence>
<dbReference type="Gene3D" id="3.90.1570.50">
    <property type="match status" value="1"/>
</dbReference>
<dbReference type="Pfam" id="PF22679">
    <property type="entry name" value="T1R_D3-like"/>
    <property type="match status" value="1"/>
</dbReference>
<keyword evidence="2" id="KW-0378">Hydrolase</keyword>
<evidence type="ECO:0000259" key="1">
    <source>
        <dbReference type="SMART" id="SM00487"/>
    </source>
</evidence>